<dbReference type="InterPro" id="IPR002156">
    <property type="entry name" value="RNaseH_domain"/>
</dbReference>
<keyword evidence="6" id="KW-0255">Endonuclease</keyword>
<dbReference type="PANTHER" id="PTHR10642:SF26">
    <property type="entry name" value="RIBONUCLEASE H1"/>
    <property type="match status" value="1"/>
</dbReference>
<evidence type="ECO:0000256" key="2">
    <source>
        <dbReference type="ARBA" id="ARBA00005300"/>
    </source>
</evidence>
<name>A0ABQ8VD25_9AGAR</name>
<accession>A0ABQ8VD25</accession>
<evidence type="ECO:0000256" key="4">
    <source>
        <dbReference type="ARBA" id="ARBA00022722"/>
    </source>
</evidence>
<feature type="domain" description="RNase H type-1" evidence="8">
    <location>
        <begin position="148"/>
        <end position="256"/>
    </location>
</feature>
<dbReference type="SUPFAM" id="SSF53098">
    <property type="entry name" value="Ribonuclease H-like"/>
    <property type="match status" value="1"/>
</dbReference>
<protein>
    <recommendedName>
        <fullName evidence="3">ribonuclease H</fullName>
        <ecNumber evidence="3">3.1.26.4</ecNumber>
    </recommendedName>
</protein>
<evidence type="ECO:0000259" key="8">
    <source>
        <dbReference type="PROSITE" id="PS50879"/>
    </source>
</evidence>
<proteinExistence type="inferred from homology"/>
<reference evidence="9" key="1">
    <citation type="submission" date="2022-08" db="EMBL/GenBank/DDBJ databases">
        <title>A Global Phylogenomic Analysis of the Shiitake Genus Lentinula.</title>
        <authorList>
            <consortium name="DOE Joint Genome Institute"/>
            <person name="Sierra-Patev S."/>
            <person name="Min B."/>
            <person name="Naranjo-Ortiz M."/>
            <person name="Looney B."/>
            <person name="Konkel Z."/>
            <person name="Slot J.C."/>
            <person name="Sakamoto Y."/>
            <person name="Steenwyk J.L."/>
            <person name="Rokas A."/>
            <person name="Carro J."/>
            <person name="Camarero S."/>
            <person name="Ferreira P."/>
            <person name="Molpeceres G."/>
            <person name="Ruiz-Duenas F.J."/>
            <person name="Serrano A."/>
            <person name="Henrissat B."/>
            <person name="Drula E."/>
            <person name="Hughes K.W."/>
            <person name="Mata J.L."/>
            <person name="Ishikawa N.K."/>
            <person name="Vargas-Isla R."/>
            <person name="Ushijima S."/>
            <person name="Smith C.A."/>
            <person name="Ahrendt S."/>
            <person name="Andreopoulos W."/>
            <person name="He G."/>
            <person name="Labutti K."/>
            <person name="Lipzen A."/>
            <person name="Ng V."/>
            <person name="Riley R."/>
            <person name="Sandor L."/>
            <person name="Barry K."/>
            <person name="Martinez A.T."/>
            <person name="Xiao Y."/>
            <person name="Gibbons J.G."/>
            <person name="Terashima K."/>
            <person name="Grigoriev I.V."/>
            <person name="Hibbett D.S."/>
        </authorList>
    </citation>
    <scope>NUCLEOTIDE SEQUENCE</scope>
    <source>
        <strain evidence="9">RHP3577 ss4</strain>
    </source>
</reference>
<evidence type="ECO:0000256" key="3">
    <source>
        <dbReference type="ARBA" id="ARBA00012180"/>
    </source>
</evidence>
<keyword evidence="7" id="KW-0378">Hydrolase</keyword>
<evidence type="ECO:0000256" key="7">
    <source>
        <dbReference type="ARBA" id="ARBA00022801"/>
    </source>
</evidence>
<dbReference type="InterPro" id="IPR050092">
    <property type="entry name" value="RNase_H"/>
</dbReference>
<evidence type="ECO:0000256" key="6">
    <source>
        <dbReference type="ARBA" id="ARBA00022759"/>
    </source>
</evidence>
<evidence type="ECO:0000256" key="1">
    <source>
        <dbReference type="ARBA" id="ARBA00000077"/>
    </source>
</evidence>
<keyword evidence="10" id="KW-1185">Reference proteome</keyword>
<gene>
    <name evidence="9" type="ORF">C8R41DRAFT_835526</name>
</gene>
<dbReference type="InterPro" id="IPR012337">
    <property type="entry name" value="RNaseH-like_sf"/>
</dbReference>
<comment type="catalytic activity">
    <reaction evidence="1">
        <text>Endonucleolytic cleavage to 5'-phosphomonoester.</text>
        <dbReference type="EC" id="3.1.26.4"/>
    </reaction>
</comment>
<organism evidence="9 10">
    <name type="scientific">Lentinula lateritia</name>
    <dbReference type="NCBI Taxonomy" id="40482"/>
    <lineage>
        <taxon>Eukaryota</taxon>
        <taxon>Fungi</taxon>
        <taxon>Dikarya</taxon>
        <taxon>Basidiomycota</taxon>
        <taxon>Agaricomycotina</taxon>
        <taxon>Agaricomycetes</taxon>
        <taxon>Agaricomycetidae</taxon>
        <taxon>Agaricales</taxon>
        <taxon>Marasmiineae</taxon>
        <taxon>Omphalotaceae</taxon>
        <taxon>Lentinula</taxon>
    </lineage>
</organism>
<dbReference type="SUPFAM" id="SSF56219">
    <property type="entry name" value="DNase I-like"/>
    <property type="match status" value="1"/>
</dbReference>
<dbReference type="Pfam" id="PF00075">
    <property type="entry name" value="RNase_H"/>
    <property type="match status" value="1"/>
</dbReference>
<dbReference type="Proteomes" id="UP001150217">
    <property type="component" value="Unassembled WGS sequence"/>
</dbReference>
<sequence length="256" mass="27921">MSTRGRLLLDLCNDAYLTILNGSSSLPGSHSSATSFQRRRNSHGHPITLKTVIDYFIITSFLLPSVSKLNVSPKTEWSDHSPITLNIIAPCTPPTTTSPRYAPRRPTIHLPLRTDTDFFQDHILHSEPPSHSSQLTSLYGHASSTPLPLPPIKIYTDSSCSNAGRPNARSGASVFFGNHSHPLNISARVSGAQTNNHGELLAVLIAIQKAHAKRRLEIYSDSEYIIHSIVFRAPNEAQSNWSCTNGDICHKAAAAG</sequence>
<evidence type="ECO:0000313" key="9">
    <source>
        <dbReference type="EMBL" id="KAJ4489031.1"/>
    </source>
</evidence>
<dbReference type="EC" id="3.1.26.4" evidence="3"/>
<dbReference type="InterPro" id="IPR036397">
    <property type="entry name" value="RNaseH_sf"/>
</dbReference>
<keyword evidence="4" id="KW-0540">Nuclease</keyword>
<dbReference type="Gene3D" id="3.30.420.10">
    <property type="entry name" value="Ribonuclease H-like superfamily/Ribonuclease H"/>
    <property type="match status" value="1"/>
</dbReference>
<comment type="similarity">
    <text evidence="2">Belongs to the RNase H family.</text>
</comment>
<dbReference type="InterPro" id="IPR036691">
    <property type="entry name" value="Endo/exonu/phosph_ase_sf"/>
</dbReference>
<evidence type="ECO:0000256" key="5">
    <source>
        <dbReference type="ARBA" id="ARBA00022723"/>
    </source>
</evidence>
<keyword evidence="5" id="KW-0479">Metal-binding</keyword>
<evidence type="ECO:0000313" key="10">
    <source>
        <dbReference type="Proteomes" id="UP001150217"/>
    </source>
</evidence>
<dbReference type="Gene3D" id="3.60.10.10">
    <property type="entry name" value="Endonuclease/exonuclease/phosphatase"/>
    <property type="match status" value="1"/>
</dbReference>
<comment type="caution">
    <text evidence="9">The sequence shown here is derived from an EMBL/GenBank/DDBJ whole genome shotgun (WGS) entry which is preliminary data.</text>
</comment>
<dbReference type="PROSITE" id="PS50879">
    <property type="entry name" value="RNASE_H_1"/>
    <property type="match status" value="1"/>
</dbReference>
<dbReference type="EMBL" id="JANVFT010000045">
    <property type="protein sequence ID" value="KAJ4489031.1"/>
    <property type="molecule type" value="Genomic_DNA"/>
</dbReference>
<dbReference type="PANTHER" id="PTHR10642">
    <property type="entry name" value="RIBONUCLEASE H1"/>
    <property type="match status" value="1"/>
</dbReference>